<proteinExistence type="predicted"/>
<keyword evidence="3" id="KW-1185">Reference proteome</keyword>
<accession>A0A6A2ZK78</accession>
<gene>
    <name evidence="2" type="ORF">F3Y22_tig00110889pilonHSYRG00115</name>
</gene>
<evidence type="ECO:0000313" key="3">
    <source>
        <dbReference type="Proteomes" id="UP000436088"/>
    </source>
</evidence>
<evidence type="ECO:0000313" key="2">
    <source>
        <dbReference type="EMBL" id="KAE8691572.1"/>
    </source>
</evidence>
<feature type="region of interest" description="Disordered" evidence="1">
    <location>
        <begin position="1"/>
        <end position="92"/>
    </location>
</feature>
<feature type="compositionally biased region" description="Polar residues" evidence="1">
    <location>
        <begin position="42"/>
        <end position="51"/>
    </location>
</feature>
<evidence type="ECO:0000256" key="1">
    <source>
        <dbReference type="SAM" id="MobiDB-lite"/>
    </source>
</evidence>
<organism evidence="2 3">
    <name type="scientific">Hibiscus syriacus</name>
    <name type="common">Rose of Sharon</name>
    <dbReference type="NCBI Taxonomy" id="106335"/>
    <lineage>
        <taxon>Eukaryota</taxon>
        <taxon>Viridiplantae</taxon>
        <taxon>Streptophyta</taxon>
        <taxon>Embryophyta</taxon>
        <taxon>Tracheophyta</taxon>
        <taxon>Spermatophyta</taxon>
        <taxon>Magnoliopsida</taxon>
        <taxon>eudicotyledons</taxon>
        <taxon>Gunneridae</taxon>
        <taxon>Pentapetalae</taxon>
        <taxon>rosids</taxon>
        <taxon>malvids</taxon>
        <taxon>Malvales</taxon>
        <taxon>Malvaceae</taxon>
        <taxon>Malvoideae</taxon>
        <taxon>Hibiscus</taxon>
    </lineage>
</organism>
<protein>
    <submittedName>
        <fullName evidence="2">Uncharacterized protein</fullName>
    </submittedName>
</protein>
<dbReference type="EMBL" id="VEPZ02001148">
    <property type="protein sequence ID" value="KAE8691572.1"/>
    <property type="molecule type" value="Genomic_DNA"/>
</dbReference>
<name>A0A6A2ZK78_HIBSY</name>
<reference evidence="2" key="1">
    <citation type="submission" date="2019-09" db="EMBL/GenBank/DDBJ databases">
        <title>Draft genome information of white flower Hibiscus syriacus.</title>
        <authorList>
            <person name="Kim Y.-M."/>
        </authorList>
    </citation>
    <scope>NUCLEOTIDE SEQUENCE [LARGE SCALE GENOMIC DNA]</scope>
    <source>
        <strain evidence="2">YM2019G1</strain>
    </source>
</reference>
<dbReference type="AlphaFoldDB" id="A0A6A2ZK78"/>
<dbReference type="Proteomes" id="UP000436088">
    <property type="component" value="Unassembled WGS sequence"/>
</dbReference>
<comment type="caution">
    <text evidence="2">The sequence shown here is derived from an EMBL/GenBank/DDBJ whole genome shotgun (WGS) entry which is preliminary data.</text>
</comment>
<sequence>MSNQGKVSSDGNENPHAPELGSEGLTGNSNKLNGFLTLHQIPGTSHESTQAAEIPGSSDNVEPCDEDSREERVGDEPNPKKRNAAGEAGIALSHKTIMEPKIVVQTRSEVDLLDDG</sequence>
<feature type="compositionally biased region" description="Basic and acidic residues" evidence="1">
    <location>
        <begin position="69"/>
        <end position="79"/>
    </location>
</feature>
<feature type="compositionally biased region" description="Polar residues" evidence="1">
    <location>
        <begin position="1"/>
        <end position="12"/>
    </location>
</feature>